<dbReference type="HOGENOM" id="CLU_715442_0_0_10"/>
<proteinExistence type="predicted"/>
<name>A3XGA1_LEEBM</name>
<evidence type="ECO:0000259" key="2">
    <source>
        <dbReference type="Pfam" id="PF13088"/>
    </source>
</evidence>
<evidence type="ECO:0000313" key="3">
    <source>
        <dbReference type="EMBL" id="EAQ50850.1"/>
    </source>
</evidence>
<dbReference type="eggNOG" id="COG4409">
    <property type="taxonomic scope" value="Bacteria"/>
</dbReference>
<accession>A3XGA1</accession>
<dbReference type="SUPFAM" id="SSF50939">
    <property type="entry name" value="Sialidases"/>
    <property type="match status" value="1"/>
</dbReference>
<gene>
    <name evidence="3" type="ORF">MED217_14945</name>
</gene>
<evidence type="ECO:0000256" key="1">
    <source>
        <dbReference type="SAM" id="MobiDB-lite"/>
    </source>
</evidence>
<keyword evidence="4" id="KW-1185">Reference proteome</keyword>
<dbReference type="PANTHER" id="PTHR43752:SF2">
    <property type="entry name" value="BNR_ASP-BOX REPEAT FAMILY PROTEIN"/>
    <property type="match status" value="1"/>
</dbReference>
<feature type="region of interest" description="Disordered" evidence="1">
    <location>
        <begin position="68"/>
        <end position="93"/>
    </location>
</feature>
<evidence type="ECO:0000313" key="4">
    <source>
        <dbReference type="Proteomes" id="UP000001601"/>
    </source>
</evidence>
<dbReference type="Proteomes" id="UP000001601">
    <property type="component" value="Unassembled WGS sequence"/>
</dbReference>
<sequence length="380" mass="41847">MFSSVAQETAAPFRVAPLFNLDKPNTLGLDEAPGAETFTLFAPKATQNTYNHGVVLFPFKDKLYAQWQSSSKDEDGPDTQVMYSSSSDGQHWDTPKPLTSMGEHGIKTSGGWYSDGTTLIAYINVWQDAEKDPKQGHTVYRSSTDGIQWTEERPVTEAYGQPVLGIIEQDVRALPSGRLLTAFHLQPGLQCTPYYTDDPLGVSGWTAGALPPMPGSSPTMSRGIEPSWFSRSDDAVVMVFRDQESSFKKLASLSKDQGVTWSTPVLINTPDSRAKQSAGNLPDGTAFMVNNPTGSKRRFPLVITLSDDGFFFDRAFRLRSGGNDLQALRVPGKYKRAGYSYPKSVLWQEHLYVGYATNKEDVQLTRIPISHLGAISDGNR</sequence>
<reference evidence="3 4" key="1">
    <citation type="journal article" date="2007" name="Nature">
        <title>Light stimulates growth of proteorhodopsin-containing marine Flavobacteria.</title>
        <authorList>
            <person name="Gomez-Consarnau L."/>
            <person name="Gonzalez J.M."/>
            <person name="Coll-Llado M."/>
            <person name="Gourdon P."/>
            <person name="Pascher T."/>
            <person name="Neutze R."/>
            <person name="Pedros-Alio C."/>
            <person name="Pinhassi J."/>
        </authorList>
    </citation>
    <scope>NUCLEOTIDE SEQUENCE [LARGE SCALE GENOMIC DNA]</scope>
    <source>
        <strain evidence="3 4">MED217</strain>
    </source>
</reference>
<dbReference type="InterPro" id="IPR011040">
    <property type="entry name" value="Sialidase"/>
</dbReference>
<dbReference type="Gene3D" id="2.120.10.10">
    <property type="match status" value="1"/>
</dbReference>
<dbReference type="EMBL" id="AANC01000001">
    <property type="protein sequence ID" value="EAQ50850.1"/>
    <property type="molecule type" value="Genomic_DNA"/>
</dbReference>
<dbReference type="InterPro" id="IPR036278">
    <property type="entry name" value="Sialidase_sf"/>
</dbReference>
<dbReference type="Pfam" id="PF13088">
    <property type="entry name" value="BNR_2"/>
    <property type="match status" value="1"/>
</dbReference>
<dbReference type="CDD" id="cd15482">
    <property type="entry name" value="Sialidase_non-viral"/>
    <property type="match status" value="1"/>
</dbReference>
<dbReference type="STRING" id="398720.MED217_14945"/>
<feature type="domain" description="Sialidase" evidence="2">
    <location>
        <begin position="62"/>
        <end position="351"/>
    </location>
</feature>
<comment type="caution">
    <text evidence="3">The sequence shown here is derived from an EMBL/GenBank/DDBJ whole genome shotgun (WGS) entry which is preliminary data.</text>
</comment>
<organism evidence="3 4">
    <name type="scientific">Leeuwenhoekiella blandensis (strain CECT 7118 / CCUG 51940 / KCTC 22103 / MED217)</name>
    <name type="common">Flavobacterium sp. (strain MED217)</name>
    <dbReference type="NCBI Taxonomy" id="398720"/>
    <lineage>
        <taxon>Bacteria</taxon>
        <taxon>Pseudomonadati</taxon>
        <taxon>Bacteroidota</taxon>
        <taxon>Flavobacteriia</taxon>
        <taxon>Flavobacteriales</taxon>
        <taxon>Flavobacteriaceae</taxon>
        <taxon>Leeuwenhoekiella</taxon>
    </lineage>
</organism>
<protein>
    <recommendedName>
        <fullName evidence="2">Sialidase domain-containing protein</fullName>
    </recommendedName>
</protein>
<dbReference type="OrthoDB" id="177453at2"/>
<dbReference type="PANTHER" id="PTHR43752">
    <property type="entry name" value="BNR/ASP-BOX REPEAT FAMILY PROTEIN"/>
    <property type="match status" value="1"/>
</dbReference>
<dbReference type="AlphaFoldDB" id="A3XGA1"/>